<evidence type="ECO:0000256" key="2">
    <source>
        <dbReference type="SAM" id="Phobius"/>
    </source>
</evidence>
<keyword evidence="2" id="KW-1133">Transmembrane helix</keyword>
<gene>
    <name evidence="3" type="ORF">QCA50_005036</name>
</gene>
<evidence type="ECO:0000256" key="1">
    <source>
        <dbReference type="SAM" id="MobiDB-lite"/>
    </source>
</evidence>
<dbReference type="Proteomes" id="UP001385951">
    <property type="component" value="Unassembled WGS sequence"/>
</dbReference>
<organism evidence="3 4">
    <name type="scientific">Cerrena zonata</name>
    <dbReference type="NCBI Taxonomy" id="2478898"/>
    <lineage>
        <taxon>Eukaryota</taxon>
        <taxon>Fungi</taxon>
        <taxon>Dikarya</taxon>
        <taxon>Basidiomycota</taxon>
        <taxon>Agaricomycotina</taxon>
        <taxon>Agaricomycetes</taxon>
        <taxon>Polyporales</taxon>
        <taxon>Cerrenaceae</taxon>
        <taxon>Cerrena</taxon>
    </lineage>
</organism>
<feature type="transmembrane region" description="Helical" evidence="2">
    <location>
        <begin position="259"/>
        <end position="279"/>
    </location>
</feature>
<sequence>MDQSNSTNWGPIDETSTDIFWEKTWMAAGYLTGVGFGIQFIVYFIALQALLNRKQKSAFIYFLMGFITLLCVLNCIFTAVNAFGLQQVYIDRRNYPGGPWAYVQTSGTAWFNIVSEVAYFMSNIMCDALLLWRCRVVWFACIGPKSTFFLILPFFMLLASVALAIISIDISADPTAGFFSSTEGNLNLSSYTISLGMNIVLTAMIVGQMFATRNKGRRMFGEAYGGHYSSLSSMFVESAALYSLMSIPLLISYGLMHPISQIFLALNPAAQVIANYLIIYRVAQGRAWTTTSPTTAFQTTMAFDQNAWTRSGASETDADSDVANTKQGLKNSGKGSGFSSSNGTSTIWAKPETKPEAV</sequence>
<feature type="transmembrane region" description="Helical" evidence="2">
    <location>
        <begin position="25"/>
        <end position="46"/>
    </location>
</feature>
<feature type="transmembrane region" description="Helical" evidence="2">
    <location>
        <begin position="109"/>
        <end position="134"/>
    </location>
</feature>
<comment type="caution">
    <text evidence="3">The sequence shown here is derived from an EMBL/GenBank/DDBJ whole genome shotgun (WGS) entry which is preliminary data.</text>
</comment>
<evidence type="ECO:0000313" key="4">
    <source>
        <dbReference type="Proteomes" id="UP001385951"/>
    </source>
</evidence>
<feature type="transmembrane region" description="Helical" evidence="2">
    <location>
        <begin position="58"/>
        <end position="89"/>
    </location>
</feature>
<proteinExistence type="predicted"/>
<reference evidence="3 4" key="1">
    <citation type="submission" date="2022-09" db="EMBL/GenBank/DDBJ databases">
        <authorList>
            <person name="Palmer J.M."/>
        </authorList>
    </citation>
    <scope>NUCLEOTIDE SEQUENCE [LARGE SCALE GENOMIC DNA]</scope>
    <source>
        <strain evidence="3 4">DSM 7382</strain>
    </source>
</reference>
<name>A0AAW0GIK4_9APHY</name>
<evidence type="ECO:0000313" key="3">
    <source>
        <dbReference type="EMBL" id="KAK7691637.1"/>
    </source>
</evidence>
<feature type="transmembrane region" description="Helical" evidence="2">
    <location>
        <begin position="188"/>
        <end position="210"/>
    </location>
</feature>
<keyword evidence="2" id="KW-0812">Transmembrane</keyword>
<keyword evidence="4" id="KW-1185">Reference proteome</keyword>
<feature type="region of interest" description="Disordered" evidence="1">
    <location>
        <begin position="312"/>
        <end position="358"/>
    </location>
</feature>
<keyword evidence="2" id="KW-0472">Membrane</keyword>
<accession>A0AAW0GIK4</accession>
<feature type="compositionally biased region" description="Low complexity" evidence="1">
    <location>
        <begin position="330"/>
        <end position="346"/>
    </location>
</feature>
<dbReference type="AlphaFoldDB" id="A0AAW0GIK4"/>
<dbReference type="EMBL" id="JASBNA010000005">
    <property type="protein sequence ID" value="KAK7691637.1"/>
    <property type="molecule type" value="Genomic_DNA"/>
</dbReference>
<feature type="transmembrane region" description="Helical" evidence="2">
    <location>
        <begin position="146"/>
        <end position="168"/>
    </location>
</feature>
<feature type="transmembrane region" description="Helical" evidence="2">
    <location>
        <begin position="231"/>
        <end position="253"/>
    </location>
</feature>
<protein>
    <submittedName>
        <fullName evidence="3">Uncharacterized protein</fullName>
    </submittedName>
</protein>